<evidence type="ECO:0000259" key="1">
    <source>
        <dbReference type="PROSITE" id="PS50181"/>
    </source>
</evidence>
<dbReference type="CDD" id="cd22160">
    <property type="entry name" value="F-box_AtFBL13-like"/>
    <property type="match status" value="1"/>
</dbReference>
<dbReference type="InterPro" id="IPR001810">
    <property type="entry name" value="F-box_dom"/>
</dbReference>
<evidence type="ECO:0000313" key="3">
    <source>
        <dbReference type="Proteomes" id="UP001237642"/>
    </source>
</evidence>
<comment type="caution">
    <text evidence="2">The sequence shown here is derived from an EMBL/GenBank/DDBJ whole genome shotgun (WGS) entry which is preliminary data.</text>
</comment>
<feature type="domain" description="F-box" evidence="1">
    <location>
        <begin position="16"/>
        <end position="64"/>
    </location>
</feature>
<gene>
    <name evidence="2" type="ORF">POM88_028831</name>
</gene>
<sequence length="177" mass="19717">MASKRSKTKRSKISSADRISDLPDLLLITILSFLPFHSAVSTSLLSKRWRPLCMSLTNLRFNDSNGKKSGPPFISRVDKFFIYLVSIRMYTFDFIRLERHSGNVSDANHTESLVAIKGMESDRITLHATTSYASILEKELCDLPNVMSKISSVTPSSLLSAVSQQRSARSSDSPAEI</sequence>
<name>A0AAD8HTM7_9APIA</name>
<keyword evidence="3" id="KW-1185">Reference proteome</keyword>
<dbReference type="Gene3D" id="1.20.1280.50">
    <property type="match status" value="1"/>
</dbReference>
<accession>A0AAD8HTM7</accession>
<dbReference type="EMBL" id="JAUIZM010000007">
    <property type="protein sequence ID" value="KAK1372638.1"/>
    <property type="molecule type" value="Genomic_DNA"/>
</dbReference>
<dbReference type="PROSITE" id="PS50181">
    <property type="entry name" value="FBOX"/>
    <property type="match status" value="1"/>
</dbReference>
<dbReference type="Pfam" id="PF00646">
    <property type="entry name" value="F-box"/>
    <property type="match status" value="1"/>
</dbReference>
<dbReference type="PANTHER" id="PTHR31293:SF12">
    <property type="entry name" value="RNI-LIKE SUPERFAMILY PROTEIN"/>
    <property type="match status" value="1"/>
</dbReference>
<dbReference type="AlphaFoldDB" id="A0AAD8HTM7"/>
<dbReference type="PANTHER" id="PTHR31293">
    <property type="entry name" value="RNI-LIKE SUPERFAMILY PROTEIN"/>
    <property type="match status" value="1"/>
</dbReference>
<reference evidence="2" key="1">
    <citation type="submission" date="2023-02" db="EMBL/GenBank/DDBJ databases">
        <title>Genome of toxic invasive species Heracleum sosnowskyi carries increased number of genes despite the absence of recent whole-genome duplications.</title>
        <authorList>
            <person name="Schelkunov M."/>
            <person name="Shtratnikova V."/>
            <person name="Makarenko M."/>
            <person name="Klepikova A."/>
            <person name="Omelchenko D."/>
            <person name="Novikova G."/>
            <person name="Obukhova E."/>
            <person name="Bogdanov V."/>
            <person name="Penin A."/>
            <person name="Logacheva M."/>
        </authorList>
    </citation>
    <scope>NUCLEOTIDE SEQUENCE</scope>
    <source>
        <strain evidence="2">Hsosn_3</strain>
        <tissue evidence="2">Leaf</tissue>
    </source>
</reference>
<proteinExistence type="predicted"/>
<dbReference type="SUPFAM" id="SSF81383">
    <property type="entry name" value="F-box domain"/>
    <property type="match status" value="1"/>
</dbReference>
<dbReference type="Proteomes" id="UP001237642">
    <property type="component" value="Unassembled WGS sequence"/>
</dbReference>
<organism evidence="2 3">
    <name type="scientific">Heracleum sosnowskyi</name>
    <dbReference type="NCBI Taxonomy" id="360622"/>
    <lineage>
        <taxon>Eukaryota</taxon>
        <taxon>Viridiplantae</taxon>
        <taxon>Streptophyta</taxon>
        <taxon>Embryophyta</taxon>
        <taxon>Tracheophyta</taxon>
        <taxon>Spermatophyta</taxon>
        <taxon>Magnoliopsida</taxon>
        <taxon>eudicotyledons</taxon>
        <taxon>Gunneridae</taxon>
        <taxon>Pentapetalae</taxon>
        <taxon>asterids</taxon>
        <taxon>campanulids</taxon>
        <taxon>Apiales</taxon>
        <taxon>Apiaceae</taxon>
        <taxon>Apioideae</taxon>
        <taxon>apioid superclade</taxon>
        <taxon>Tordylieae</taxon>
        <taxon>Tordyliinae</taxon>
        <taxon>Heracleum</taxon>
    </lineage>
</organism>
<dbReference type="SMART" id="SM00256">
    <property type="entry name" value="FBOX"/>
    <property type="match status" value="1"/>
</dbReference>
<reference evidence="2" key="2">
    <citation type="submission" date="2023-05" db="EMBL/GenBank/DDBJ databases">
        <authorList>
            <person name="Schelkunov M.I."/>
        </authorList>
    </citation>
    <scope>NUCLEOTIDE SEQUENCE</scope>
    <source>
        <strain evidence="2">Hsosn_3</strain>
        <tissue evidence="2">Leaf</tissue>
    </source>
</reference>
<dbReference type="InterPro" id="IPR036047">
    <property type="entry name" value="F-box-like_dom_sf"/>
</dbReference>
<dbReference type="InterPro" id="IPR053781">
    <property type="entry name" value="F-box_AtFBL13-like"/>
</dbReference>
<protein>
    <recommendedName>
        <fullName evidence="1">F-box domain-containing protein</fullName>
    </recommendedName>
</protein>
<dbReference type="InterPro" id="IPR055294">
    <property type="entry name" value="FBL60-like"/>
</dbReference>
<evidence type="ECO:0000313" key="2">
    <source>
        <dbReference type="EMBL" id="KAK1372638.1"/>
    </source>
</evidence>